<organism evidence="1">
    <name type="scientific">marine sediment metagenome</name>
    <dbReference type="NCBI Taxonomy" id="412755"/>
    <lineage>
        <taxon>unclassified sequences</taxon>
        <taxon>metagenomes</taxon>
        <taxon>ecological metagenomes</taxon>
    </lineage>
</organism>
<name>X1FT46_9ZZZZ</name>
<reference evidence="1" key="1">
    <citation type="journal article" date="2014" name="Front. Microbiol.">
        <title>High frequency of phylogenetically diverse reductive dehalogenase-homologous genes in deep subseafloor sedimentary metagenomes.</title>
        <authorList>
            <person name="Kawai M."/>
            <person name="Futagami T."/>
            <person name="Toyoda A."/>
            <person name="Takaki Y."/>
            <person name="Nishi S."/>
            <person name="Hori S."/>
            <person name="Arai W."/>
            <person name="Tsubouchi T."/>
            <person name="Morono Y."/>
            <person name="Uchiyama I."/>
            <person name="Ito T."/>
            <person name="Fujiyama A."/>
            <person name="Inagaki F."/>
            <person name="Takami H."/>
        </authorList>
    </citation>
    <scope>NUCLEOTIDE SEQUENCE</scope>
    <source>
        <strain evidence="1">Expedition CK06-06</strain>
    </source>
</reference>
<dbReference type="AlphaFoldDB" id="X1FT46"/>
<feature type="non-terminal residue" evidence="1">
    <location>
        <position position="1"/>
    </location>
</feature>
<gene>
    <name evidence="1" type="ORF">S03H2_31469</name>
</gene>
<evidence type="ECO:0000313" key="1">
    <source>
        <dbReference type="EMBL" id="GAH48851.1"/>
    </source>
</evidence>
<accession>X1FT46</accession>
<protein>
    <submittedName>
        <fullName evidence="1">Uncharacterized protein</fullName>
    </submittedName>
</protein>
<dbReference type="EMBL" id="BARU01019083">
    <property type="protein sequence ID" value="GAH48851.1"/>
    <property type="molecule type" value="Genomic_DNA"/>
</dbReference>
<comment type="caution">
    <text evidence="1">The sequence shown here is derived from an EMBL/GenBank/DDBJ whole genome shotgun (WGS) entry which is preliminary data.</text>
</comment>
<proteinExistence type="predicted"/>
<sequence length="289" mass="33176">HFGLDKYNTNVIPYWKTETVEAMDAFRFKPNYETGAGECVSLAALYAAALFIVARIPLEDIYLMATPLHSQNFIDIDEGILTNNRRLVTKNMWFNGTTLSAQARRALENEAITIVAHPTGHVHTIYDMATIDEKYYAHFVKRLRSYLKASLDDKTIVNFLRHSRDLQKCFQIRWPLHGVDNYISAERVFAYEHGSPYHINDRTRDKLLAEIDVEEFQVTLLRDCIVIDELEDLVREKNMKCNTPDDLALLKAQLASDCLDAQVALERLTKFCNTEPRLPDAEAKKFVSG</sequence>